<reference evidence="2 3" key="1">
    <citation type="submission" date="2014-04" db="EMBL/GenBank/DDBJ databases">
        <authorList>
            <consortium name="DOE Joint Genome Institute"/>
            <person name="Kuo A."/>
            <person name="Girlanda M."/>
            <person name="Perotto S."/>
            <person name="Kohler A."/>
            <person name="Nagy L.G."/>
            <person name="Floudas D."/>
            <person name="Copeland A."/>
            <person name="Barry K.W."/>
            <person name="Cichocki N."/>
            <person name="Veneault-Fourrey C."/>
            <person name="LaButti K."/>
            <person name="Lindquist E.A."/>
            <person name="Lipzen A."/>
            <person name="Lundell T."/>
            <person name="Morin E."/>
            <person name="Murat C."/>
            <person name="Sun H."/>
            <person name="Tunlid A."/>
            <person name="Henrissat B."/>
            <person name="Grigoriev I.V."/>
            <person name="Hibbett D.S."/>
            <person name="Martin F."/>
            <person name="Nordberg H.P."/>
            <person name="Cantor M.N."/>
            <person name="Hua S.X."/>
        </authorList>
    </citation>
    <scope>NUCLEOTIDE SEQUENCE [LARGE SCALE GENOMIC DNA]</scope>
    <source>
        <strain evidence="2 3">MUT 4182</strain>
    </source>
</reference>
<dbReference type="InterPro" id="IPR011611">
    <property type="entry name" value="PfkB_dom"/>
</dbReference>
<dbReference type="SUPFAM" id="SSF53613">
    <property type="entry name" value="Ribokinase-like"/>
    <property type="match status" value="1"/>
</dbReference>
<name>A0A0C3QNX2_9AGAM</name>
<accession>A0A0C3QNX2</accession>
<dbReference type="InterPro" id="IPR029056">
    <property type="entry name" value="Ribokinase-like"/>
</dbReference>
<dbReference type="EMBL" id="KN822989">
    <property type="protein sequence ID" value="KIO28889.1"/>
    <property type="molecule type" value="Genomic_DNA"/>
</dbReference>
<dbReference type="Gene3D" id="3.40.1190.20">
    <property type="match status" value="1"/>
</dbReference>
<protein>
    <recommendedName>
        <fullName evidence="1">Carbohydrate kinase PfkB domain-containing protein</fullName>
    </recommendedName>
</protein>
<reference evidence="3" key="2">
    <citation type="submission" date="2015-01" db="EMBL/GenBank/DDBJ databases">
        <title>Evolutionary Origins and Diversification of the Mycorrhizal Mutualists.</title>
        <authorList>
            <consortium name="DOE Joint Genome Institute"/>
            <consortium name="Mycorrhizal Genomics Consortium"/>
            <person name="Kohler A."/>
            <person name="Kuo A."/>
            <person name="Nagy L.G."/>
            <person name="Floudas D."/>
            <person name="Copeland A."/>
            <person name="Barry K.W."/>
            <person name="Cichocki N."/>
            <person name="Veneault-Fourrey C."/>
            <person name="LaButti K."/>
            <person name="Lindquist E.A."/>
            <person name="Lipzen A."/>
            <person name="Lundell T."/>
            <person name="Morin E."/>
            <person name="Murat C."/>
            <person name="Riley R."/>
            <person name="Ohm R."/>
            <person name="Sun H."/>
            <person name="Tunlid A."/>
            <person name="Henrissat B."/>
            <person name="Grigoriev I.V."/>
            <person name="Hibbett D.S."/>
            <person name="Martin F."/>
        </authorList>
    </citation>
    <scope>NUCLEOTIDE SEQUENCE [LARGE SCALE GENOMIC DNA]</scope>
    <source>
        <strain evidence="3">MUT 4182</strain>
    </source>
</reference>
<gene>
    <name evidence="2" type="ORF">M407DRAFT_14644</name>
</gene>
<dbReference type="HOGENOM" id="CLU_032834_1_0_1"/>
<dbReference type="PANTHER" id="PTHR47098">
    <property type="entry name" value="PROTEIN MAK32"/>
    <property type="match status" value="1"/>
</dbReference>
<dbReference type="OrthoDB" id="497927at2759"/>
<evidence type="ECO:0000313" key="3">
    <source>
        <dbReference type="Proteomes" id="UP000054248"/>
    </source>
</evidence>
<sequence length="334" mass="36699">MARTICTLGMFIIDSFDFRDEEGNITGRTQEEAIGGGGTYCVVGARIWLSSTDIGMIIDRGTDFPPHIQHKLDSFGSYMWLFRDRTDGSPTLRALNAYKGESREFKYMSSKIHVYPKDFEGTLLARPKYLHMCTIAERATRVLQEIREVEGWHPVLVYEPFEGACTPEEYPKLAAIMSDIDILSPNAEEALRMLEIPLPVTTTKVEEAATAFIKAGVKMCVIIRCAGLGAYALETGASDRGFWTPAFWAEKDIAKIVDVTGAGNSFLGGLSAGLAKSGGDVKEAVLYASVSASFTIEQSGLPTVIQNSSPPGKELWNGDDPYRRLEDLRSRTNG</sequence>
<evidence type="ECO:0000313" key="2">
    <source>
        <dbReference type="EMBL" id="KIO28889.1"/>
    </source>
</evidence>
<dbReference type="Proteomes" id="UP000054248">
    <property type="component" value="Unassembled WGS sequence"/>
</dbReference>
<proteinExistence type="predicted"/>
<dbReference type="PANTHER" id="PTHR47098:SF2">
    <property type="entry name" value="PROTEIN MAK32"/>
    <property type="match status" value="1"/>
</dbReference>
<organism evidence="2 3">
    <name type="scientific">Tulasnella calospora MUT 4182</name>
    <dbReference type="NCBI Taxonomy" id="1051891"/>
    <lineage>
        <taxon>Eukaryota</taxon>
        <taxon>Fungi</taxon>
        <taxon>Dikarya</taxon>
        <taxon>Basidiomycota</taxon>
        <taxon>Agaricomycotina</taxon>
        <taxon>Agaricomycetes</taxon>
        <taxon>Cantharellales</taxon>
        <taxon>Tulasnellaceae</taxon>
        <taxon>Tulasnella</taxon>
    </lineage>
</organism>
<feature type="domain" description="Carbohydrate kinase PfkB" evidence="1">
    <location>
        <begin position="122"/>
        <end position="301"/>
    </location>
</feature>
<dbReference type="Pfam" id="PF00294">
    <property type="entry name" value="PfkB"/>
    <property type="match status" value="1"/>
</dbReference>
<dbReference type="AlphaFoldDB" id="A0A0C3QNX2"/>
<keyword evidence="3" id="KW-1185">Reference proteome</keyword>
<dbReference type="STRING" id="1051891.A0A0C3QNX2"/>
<evidence type="ECO:0000259" key="1">
    <source>
        <dbReference type="Pfam" id="PF00294"/>
    </source>
</evidence>